<evidence type="ECO:0000313" key="11">
    <source>
        <dbReference type="EMBL" id="XDJ93959.1"/>
    </source>
</evidence>
<protein>
    <recommendedName>
        <fullName evidence="3">Large ribosomal RNA subunit accumulation protein YceD</fullName>
    </recommendedName>
    <alternativeName>
        <fullName evidence="5">23S rRNA accumulation protein YceD</fullName>
    </alternativeName>
</protein>
<dbReference type="GO" id="GO:0042254">
    <property type="term" value="P:ribosome biogenesis"/>
    <property type="evidence" value="ECO:0007669"/>
    <property type="project" value="UniProtKB-KW"/>
</dbReference>
<dbReference type="InterPro" id="IPR003772">
    <property type="entry name" value="YceD"/>
</dbReference>
<reference evidence="8" key="1">
    <citation type="submission" date="2024-05" db="EMBL/GenBank/DDBJ databases">
        <authorList>
            <person name="Luo Y.-C."/>
            <person name="Nicholds J."/>
            <person name="Mortimer T."/>
            <person name="Maboni G."/>
        </authorList>
    </citation>
    <scope>NUCLEOTIDE SEQUENCE</scope>
    <source>
        <strain evidence="12">124370</strain>
        <strain evidence="13">124566</strain>
        <strain evidence="11">124953</strain>
        <strain evidence="10">130416</strain>
        <strain evidence="9">143769</strain>
        <strain evidence="8">143936</strain>
        <strain evidence="7">148131</strain>
    </source>
</reference>
<dbReference type="PANTHER" id="PTHR38099:SF1">
    <property type="entry name" value="LARGE RIBOSOMAL RNA SUBUNIT ACCUMULATION PROTEIN YCED"/>
    <property type="match status" value="1"/>
</dbReference>
<dbReference type="EMBL" id="CP158263">
    <property type="protein sequence ID" value="XDJ71216.1"/>
    <property type="molecule type" value="Genomic_DNA"/>
</dbReference>
<accession>A0AB39EUS8</accession>
<sequence length="166" mass="18000">MVIDAAGFARAGQGLDGVTQAKQFARLCQDLPEPQNGEIRWQVRGRFDAPSGQSWLDVEARGAVRVVCQRCLETFSLTLRVSSTLGLVDTQAQLEAMDALEAEGDGPGIEYLVADPRLDVQGLVEDELILVLPYAPRHDECPGDGDVPEPPRRPSPFAVLKGFGKD</sequence>
<dbReference type="GO" id="GO:0005829">
    <property type="term" value="C:cytosol"/>
    <property type="evidence" value="ECO:0007669"/>
    <property type="project" value="TreeGrafter"/>
</dbReference>
<dbReference type="PANTHER" id="PTHR38099">
    <property type="entry name" value="LARGE RIBOSOMAL RNA SUBUNIT ACCUMULATION PROTEIN YCED"/>
    <property type="match status" value="1"/>
</dbReference>
<keyword evidence="4" id="KW-0690">Ribosome biogenesis</keyword>
<feature type="region of interest" description="Disordered" evidence="6">
    <location>
        <begin position="139"/>
        <end position="166"/>
    </location>
</feature>
<evidence type="ECO:0000256" key="6">
    <source>
        <dbReference type="SAM" id="MobiDB-lite"/>
    </source>
</evidence>
<comment type="similarity">
    <text evidence="2">Belongs to the DUF177 domain family.</text>
</comment>
<evidence type="ECO:0000313" key="13">
    <source>
        <dbReference type="EMBL" id="XDJ97750.1"/>
    </source>
</evidence>
<gene>
    <name evidence="7" type="ORF">ABRY90_01705</name>
    <name evidence="11" type="ORF">ABRY95_02770</name>
    <name evidence="10" type="ORF">ABRY98_07350</name>
    <name evidence="12" type="ORF">ABRZ05_08240</name>
    <name evidence="8" type="ORF">ABRZ06_09770</name>
    <name evidence="9" type="ORF">ABRZ10_09935</name>
    <name evidence="13" type="ORF">ABRZ11_07895</name>
</gene>
<evidence type="ECO:0000256" key="4">
    <source>
        <dbReference type="ARBA" id="ARBA00022517"/>
    </source>
</evidence>
<dbReference type="EMBL" id="CP158271">
    <property type="protein sequence ID" value="XDJ93959.1"/>
    <property type="molecule type" value="Genomic_DNA"/>
</dbReference>
<dbReference type="Pfam" id="PF02620">
    <property type="entry name" value="YceD"/>
    <property type="match status" value="1"/>
</dbReference>
<proteinExistence type="inferred from homology"/>
<evidence type="ECO:0000256" key="2">
    <source>
        <dbReference type="ARBA" id="ARBA00010740"/>
    </source>
</evidence>
<dbReference type="InterPro" id="IPR039255">
    <property type="entry name" value="YceD_bac"/>
</dbReference>
<evidence type="ECO:0000313" key="8">
    <source>
        <dbReference type="EMBL" id="XDJ71216.1"/>
    </source>
</evidence>
<evidence type="ECO:0000313" key="7">
    <source>
        <dbReference type="EMBL" id="XDJ58663.1"/>
    </source>
</evidence>
<dbReference type="EMBL" id="CP158265">
    <property type="protein sequence ID" value="XDJ76481.1"/>
    <property type="molecule type" value="Genomic_DNA"/>
</dbReference>
<evidence type="ECO:0000256" key="3">
    <source>
        <dbReference type="ARBA" id="ARBA00015716"/>
    </source>
</evidence>
<name>A0AB39EUS8_9BURK</name>
<dbReference type="EMBL" id="CP158258">
    <property type="protein sequence ID" value="XDJ58663.1"/>
    <property type="molecule type" value="Genomic_DNA"/>
</dbReference>
<comment type="function">
    <text evidence="1">Plays a role in synthesis, processing and/or stability of 23S rRNA.</text>
</comment>
<evidence type="ECO:0000313" key="12">
    <source>
        <dbReference type="EMBL" id="XDJ95102.1"/>
    </source>
</evidence>
<dbReference type="EMBL" id="CP158273">
    <property type="protein sequence ID" value="XDJ95102.1"/>
    <property type="molecule type" value="Genomic_DNA"/>
</dbReference>
<dbReference type="RefSeq" id="WP_368648113.1">
    <property type="nucleotide sequence ID" value="NZ_CP158258.1"/>
</dbReference>
<evidence type="ECO:0000256" key="1">
    <source>
        <dbReference type="ARBA" id="ARBA00002868"/>
    </source>
</evidence>
<organism evidence="8">
    <name type="scientific">Castellaniella ginsengisoli</name>
    <dbReference type="NCBI Taxonomy" id="546114"/>
    <lineage>
        <taxon>Bacteria</taxon>
        <taxon>Pseudomonadati</taxon>
        <taxon>Pseudomonadota</taxon>
        <taxon>Betaproteobacteria</taxon>
        <taxon>Burkholderiales</taxon>
        <taxon>Alcaligenaceae</taxon>
        <taxon>Castellaniella</taxon>
    </lineage>
</organism>
<evidence type="ECO:0000313" key="10">
    <source>
        <dbReference type="EMBL" id="XDJ86785.1"/>
    </source>
</evidence>
<dbReference type="EMBL" id="CP158272">
    <property type="protein sequence ID" value="XDJ97750.1"/>
    <property type="molecule type" value="Genomic_DNA"/>
</dbReference>
<evidence type="ECO:0000256" key="5">
    <source>
        <dbReference type="ARBA" id="ARBA00031841"/>
    </source>
</evidence>
<evidence type="ECO:0000313" key="9">
    <source>
        <dbReference type="EMBL" id="XDJ76481.1"/>
    </source>
</evidence>
<dbReference type="EMBL" id="CP158269">
    <property type="protein sequence ID" value="XDJ86785.1"/>
    <property type="molecule type" value="Genomic_DNA"/>
</dbReference>
<dbReference type="AlphaFoldDB" id="A0AB39EUS8"/>